<evidence type="ECO:0000313" key="1">
    <source>
        <dbReference type="EMBL" id="QPG56873.1"/>
    </source>
</evidence>
<accession>A0ABX6V2R9</accession>
<reference evidence="1" key="1">
    <citation type="submission" date="2021-07" db="EMBL/GenBank/DDBJ databases">
        <title>Shewanella sp. YLB-07 whole genome sequence.</title>
        <authorList>
            <person name="Yu L."/>
        </authorList>
    </citation>
    <scope>NUCLEOTIDE SEQUENCE</scope>
    <source>
        <strain evidence="1">YLB-08</strain>
    </source>
</reference>
<dbReference type="Proteomes" id="UP000316416">
    <property type="component" value="Chromosome"/>
</dbReference>
<sequence length="126" mass="14686">MKKQYVCSPSPQFKALSKEEEAQQIWKILTLPESIVKVKVATYLRRPALEALTPELQNLDVFQPTTDKKRRDQYKQMCGNFMSKIMEIEGYKIKQKGVKLAYIEDKELIKNPIFVTATRFTLKGEK</sequence>
<organism evidence="1 2">
    <name type="scientific">Shewanella eurypsychrophilus</name>
    <dbReference type="NCBI Taxonomy" id="2593656"/>
    <lineage>
        <taxon>Bacteria</taxon>
        <taxon>Pseudomonadati</taxon>
        <taxon>Pseudomonadota</taxon>
        <taxon>Gammaproteobacteria</taxon>
        <taxon>Alteromonadales</taxon>
        <taxon>Shewanellaceae</taxon>
        <taxon>Shewanella</taxon>
    </lineage>
</organism>
<evidence type="ECO:0000313" key="2">
    <source>
        <dbReference type="Proteomes" id="UP000316416"/>
    </source>
</evidence>
<proteinExistence type="predicted"/>
<dbReference type="RefSeq" id="WP_142872247.1">
    <property type="nucleotide sequence ID" value="NZ_CP045503.2"/>
</dbReference>
<gene>
    <name evidence="1" type="ORF">FM038_005080</name>
</gene>
<keyword evidence="2" id="KW-1185">Reference proteome</keyword>
<dbReference type="EMBL" id="CP045503">
    <property type="protein sequence ID" value="QPG56873.1"/>
    <property type="molecule type" value="Genomic_DNA"/>
</dbReference>
<name>A0ABX6V2R9_9GAMM</name>
<protein>
    <submittedName>
        <fullName evidence="1">Uncharacterized protein</fullName>
    </submittedName>
</protein>